<name>A0A1Q5PXG3_9ACTO</name>
<dbReference type="InterPro" id="IPR043128">
    <property type="entry name" value="Rev_trsase/Diguanyl_cyclase"/>
</dbReference>
<proteinExistence type="inferred from homology"/>
<organism evidence="5 6">
    <name type="scientific">Buchananella hordeovulneris</name>
    <dbReference type="NCBI Taxonomy" id="52770"/>
    <lineage>
        <taxon>Bacteria</taxon>
        <taxon>Bacillati</taxon>
        <taxon>Actinomycetota</taxon>
        <taxon>Actinomycetes</taxon>
        <taxon>Actinomycetales</taxon>
        <taxon>Actinomycetaceae</taxon>
        <taxon>Buchananella</taxon>
    </lineage>
</organism>
<dbReference type="Proteomes" id="UP000185612">
    <property type="component" value="Unassembled WGS sequence"/>
</dbReference>
<dbReference type="InParanoid" id="A0A1Q5PXG3"/>
<dbReference type="GO" id="GO:0006281">
    <property type="term" value="P:DNA repair"/>
    <property type="evidence" value="ECO:0007669"/>
    <property type="project" value="InterPro"/>
</dbReference>
<dbReference type="Gene3D" id="3.40.1170.60">
    <property type="match status" value="1"/>
</dbReference>
<reference evidence="6" key="1">
    <citation type="submission" date="2016-12" db="EMBL/GenBank/DDBJ databases">
        <authorList>
            <person name="Meng X."/>
        </authorList>
    </citation>
    <scope>NUCLEOTIDE SEQUENCE [LARGE SCALE GENOMIC DNA]</scope>
    <source>
        <strain evidence="6">DSM 20732</strain>
    </source>
</reference>
<comment type="caution">
    <text evidence="5">The sequence shown here is derived from an EMBL/GenBank/DDBJ whole genome shotgun (WGS) entry which is preliminary data.</text>
</comment>
<gene>
    <name evidence="5" type="ORF">BSZ40_02085</name>
</gene>
<comment type="function">
    <text evidence="3">Poorly processive, error-prone DNA polymerase involved in untargeted mutagenesis. Copies undamaged DNA at stalled replication forks, which arise in vivo from mismatched or misaligned primer ends. These misaligned primers can be extended by PolIV. Exhibits no 3'-5' exonuclease (proofreading) activity. May be involved in translesional synthesis, in conjunction with the beta clamp from PolIII.</text>
</comment>
<keyword evidence="6" id="KW-1185">Reference proteome</keyword>
<dbReference type="Gene3D" id="1.10.150.20">
    <property type="entry name" value="5' to 3' exonuclease, C-terminal subdomain"/>
    <property type="match status" value="1"/>
</dbReference>
<accession>A0A1Q5PXG3</accession>
<keyword evidence="2" id="KW-0227">DNA damage</keyword>
<dbReference type="Gene3D" id="3.30.70.270">
    <property type="match status" value="1"/>
</dbReference>
<sequence>MSGREWLCAWVPNWPLAALLVGAPELAAAPVALTVRNRIRAATPAAAHRGVQPGMTVRTAHELCPELAVHRDDPARQTRVFEQVLRDLDEVVAAVHVVRPGLVLVPARGPARWAGGREQLAEKLGAAVAEGSGQEVQVGGGCGTLTAILAAQAQRFIPAGQEQQFLAPWPLRAAGRALPGHDLTALQQTLDQLGIRTLGQLAQLPAAQVADRFGQLGQLLHRLASGNEVTPTRPADRPRDFAVTRELDPPVHRADVAAFVAKSLVAQFLAGLAERGQACASLEIAACTTNGTWRSRIWSLTAPPSATDLTDRVRWQLDGWLAARPAHSGDGPLHRLRLRGTDTYPASGAQAGLWGKQTAAEQAANRAALRLQGILGPAAVVRPFAHPGNDPRSRTGVVAWGEALPSPPSQPGPWPHALPAPSPTLLPATPPVVRLLDAAAAPVTIQADGTLSATPTQLLLPAATDFLLPAGRYQITGYSWPWVFSGQWWLSAGLPARAYLALETDRGPALLLAHWADTWHLDGVYD</sequence>
<dbReference type="InterPro" id="IPR001126">
    <property type="entry name" value="UmuC"/>
</dbReference>
<evidence type="ECO:0000256" key="3">
    <source>
        <dbReference type="ARBA" id="ARBA00025589"/>
    </source>
</evidence>
<dbReference type="SUPFAM" id="SSF56672">
    <property type="entry name" value="DNA/RNA polymerases"/>
    <property type="match status" value="1"/>
</dbReference>
<dbReference type="AlphaFoldDB" id="A0A1Q5PXG3"/>
<dbReference type="PANTHER" id="PTHR35369:SF2">
    <property type="entry name" value="BLR3025 PROTEIN"/>
    <property type="match status" value="1"/>
</dbReference>
<dbReference type="Pfam" id="PF00817">
    <property type="entry name" value="IMS"/>
    <property type="match status" value="1"/>
</dbReference>
<evidence type="ECO:0000313" key="5">
    <source>
        <dbReference type="EMBL" id="OKL52298.1"/>
    </source>
</evidence>
<evidence type="ECO:0000259" key="4">
    <source>
        <dbReference type="Pfam" id="PF00817"/>
    </source>
</evidence>
<dbReference type="STRING" id="52770.BSZ40_02085"/>
<dbReference type="PANTHER" id="PTHR35369">
    <property type="entry name" value="BLR3025 PROTEIN-RELATED"/>
    <property type="match status" value="1"/>
</dbReference>
<dbReference type="InterPro" id="IPR043502">
    <property type="entry name" value="DNA/RNA_pol_sf"/>
</dbReference>
<protein>
    <recommendedName>
        <fullName evidence="4">UmuC domain-containing protein</fullName>
    </recommendedName>
</protein>
<dbReference type="InterPro" id="IPR050356">
    <property type="entry name" value="SulA_CellDiv_inhibitor"/>
</dbReference>
<dbReference type="CDD" id="cd03468">
    <property type="entry name" value="PolY_like"/>
    <property type="match status" value="1"/>
</dbReference>
<evidence type="ECO:0000256" key="2">
    <source>
        <dbReference type="ARBA" id="ARBA00022763"/>
    </source>
</evidence>
<evidence type="ECO:0000313" key="6">
    <source>
        <dbReference type="Proteomes" id="UP000185612"/>
    </source>
</evidence>
<evidence type="ECO:0000256" key="1">
    <source>
        <dbReference type="ARBA" id="ARBA00010945"/>
    </source>
</evidence>
<dbReference type="OrthoDB" id="5244088at2"/>
<comment type="similarity">
    <text evidence="1">Belongs to the DNA polymerase type-Y family.</text>
</comment>
<feature type="domain" description="UmuC" evidence="4">
    <location>
        <begin position="20"/>
        <end position="151"/>
    </location>
</feature>
<dbReference type="EMBL" id="MQVS01000002">
    <property type="protein sequence ID" value="OKL52298.1"/>
    <property type="molecule type" value="Genomic_DNA"/>
</dbReference>
<dbReference type="RefSeq" id="WP_073822853.1">
    <property type="nucleotide sequence ID" value="NZ_MQVS01000002.1"/>
</dbReference>